<accession>A0ABV2JYY7</accession>
<organism evidence="2 3">
    <name type="scientific">Dyella japonica</name>
    <dbReference type="NCBI Taxonomy" id="231455"/>
    <lineage>
        <taxon>Bacteria</taxon>
        <taxon>Pseudomonadati</taxon>
        <taxon>Pseudomonadota</taxon>
        <taxon>Gammaproteobacteria</taxon>
        <taxon>Lysobacterales</taxon>
        <taxon>Rhodanobacteraceae</taxon>
        <taxon>Dyella</taxon>
    </lineage>
</organism>
<dbReference type="EMBL" id="JBEPMU010000004">
    <property type="protein sequence ID" value="MET3653074.1"/>
    <property type="molecule type" value="Genomic_DNA"/>
</dbReference>
<protein>
    <submittedName>
        <fullName evidence="2">Saccharopine dehydrogenase-like NADP-dependent oxidoreductase</fullName>
    </submittedName>
</protein>
<name>A0ABV2JYY7_9GAMM</name>
<evidence type="ECO:0000313" key="2">
    <source>
        <dbReference type="EMBL" id="MET3653074.1"/>
    </source>
</evidence>
<keyword evidence="3" id="KW-1185">Reference proteome</keyword>
<sequence>MGLRVVVIGSTGVFGSRAARRLAHDARFDLVLAGRRRPALEALRDDIGDPCVQVAELDLEREGFSSALAALQPALVIHTAGPFQGQDYRVAEACLSCGSDYIDLADGRTFVTGFHRLDEQARRAGRLLVTGASSVPALSSAAVDALLPRFASIEAIEHTINPGNRTPRGDATVASILGYCGRPFNLWKDGRWQVAHGWMDSRVQSYPFGRRRVGVCDIPDLALFPERYAPVRSVVFRAGLELAPLQWATWCMGVLVRIGIIRDLARHAPALRRMSEWFLRFGSDVGGMTVELRGKALAGQSLHLRWWLSADAGDGPQVPVTPAVVLARHLADGRITAKGAIPCMGLLTLDELVEGFDGFALRTGVEVVSR</sequence>
<dbReference type="InterPro" id="IPR036291">
    <property type="entry name" value="NAD(P)-bd_dom_sf"/>
</dbReference>
<dbReference type="RefSeq" id="WP_354014474.1">
    <property type="nucleotide sequence ID" value="NZ_JBEPMU010000004.1"/>
</dbReference>
<dbReference type="Proteomes" id="UP001549184">
    <property type="component" value="Unassembled WGS sequence"/>
</dbReference>
<reference evidence="2 3" key="1">
    <citation type="submission" date="2024-06" db="EMBL/GenBank/DDBJ databases">
        <title>Sorghum-associated microbial communities from plants grown in Nebraska, USA.</title>
        <authorList>
            <person name="Schachtman D."/>
        </authorList>
    </citation>
    <scope>NUCLEOTIDE SEQUENCE [LARGE SCALE GENOMIC DNA]</scope>
    <source>
        <strain evidence="2 3">1073</strain>
    </source>
</reference>
<proteinExistence type="predicted"/>
<dbReference type="InterPro" id="IPR005097">
    <property type="entry name" value="Sacchrp_dh_NADP-bd"/>
</dbReference>
<evidence type="ECO:0000259" key="1">
    <source>
        <dbReference type="Pfam" id="PF03435"/>
    </source>
</evidence>
<dbReference type="Gene3D" id="3.40.50.720">
    <property type="entry name" value="NAD(P)-binding Rossmann-like Domain"/>
    <property type="match status" value="1"/>
</dbReference>
<dbReference type="PANTHER" id="PTHR43796">
    <property type="entry name" value="CARBOXYNORSPERMIDINE SYNTHASE"/>
    <property type="match status" value="1"/>
</dbReference>
<dbReference type="PANTHER" id="PTHR43796:SF2">
    <property type="entry name" value="CARBOXYNORSPERMIDINE SYNTHASE"/>
    <property type="match status" value="1"/>
</dbReference>
<comment type="caution">
    <text evidence="2">The sequence shown here is derived from an EMBL/GenBank/DDBJ whole genome shotgun (WGS) entry which is preliminary data.</text>
</comment>
<feature type="domain" description="Saccharopine dehydrogenase NADP binding" evidence="1">
    <location>
        <begin position="5"/>
        <end position="109"/>
    </location>
</feature>
<dbReference type="Pfam" id="PF03435">
    <property type="entry name" value="Sacchrp_dh_NADP"/>
    <property type="match status" value="1"/>
</dbReference>
<dbReference type="SUPFAM" id="SSF51735">
    <property type="entry name" value="NAD(P)-binding Rossmann-fold domains"/>
    <property type="match status" value="1"/>
</dbReference>
<gene>
    <name evidence="2" type="ORF">ABIC75_002810</name>
</gene>
<evidence type="ECO:0000313" key="3">
    <source>
        <dbReference type="Proteomes" id="UP001549184"/>
    </source>
</evidence>